<sequence>MRPSGDFYDSELVRYHKDRKVEKAITAIVIAAGFLMLVAPMWILVFVSGALERLGVITALAAFFLALVSTVTVATPFETLAATAA</sequence>
<name>A0A1G4B7Z9_9PEZI</name>
<keyword evidence="1" id="KW-0472">Membrane</keyword>
<dbReference type="InterPro" id="IPR046529">
    <property type="entry name" value="DUF6594"/>
</dbReference>
<accession>A0A1G4B7Z9</accession>
<protein>
    <recommendedName>
        <fullName evidence="2">DUF6594 domain-containing protein</fullName>
    </recommendedName>
</protein>
<evidence type="ECO:0000313" key="3">
    <source>
        <dbReference type="EMBL" id="OHE97578.1"/>
    </source>
</evidence>
<keyword evidence="4" id="KW-1185">Reference proteome</keyword>
<dbReference type="Pfam" id="PF20237">
    <property type="entry name" value="DUF6594"/>
    <property type="match status" value="1"/>
</dbReference>
<dbReference type="RefSeq" id="XP_022474731.1">
    <property type="nucleotide sequence ID" value="XM_022618831.1"/>
</dbReference>
<feature type="transmembrane region" description="Helical" evidence="1">
    <location>
        <begin position="24"/>
        <end position="47"/>
    </location>
</feature>
<evidence type="ECO:0000259" key="2">
    <source>
        <dbReference type="Pfam" id="PF20237"/>
    </source>
</evidence>
<reference evidence="3 4" key="1">
    <citation type="submission" date="2016-09" db="EMBL/GenBank/DDBJ databases">
        <authorList>
            <person name="Capua I."/>
            <person name="De Benedictis P."/>
            <person name="Joannis T."/>
            <person name="Lombin L.H."/>
            <person name="Cattoli G."/>
        </authorList>
    </citation>
    <scope>NUCLEOTIDE SEQUENCE [LARGE SCALE GENOMIC DNA]</scope>
    <source>
        <strain evidence="3 4">IMI 309357</strain>
    </source>
</reference>
<keyword evidence="1" id="KW-1133">Transmembrane helix</keyword>
<keyword evidence="1" id="KW-0812">Transmembrane</keyword>
<feature type="transmembrane region" description="Helical" evidence="1">
    <location>
        <begin position="54"/>
        <end position="77"/>
    </location>
</feature>
<dbReference type="Proteomes" id="UP000176998">
    <property type="component" value="Unassembled WGS sequence"/>
</dbReference>
<organism evidence="3 4">
    <name type="scientific">Colletotrichum orchidophilum</name>
    <dbReference type="NCBI Taxonomy" id="1209926"/>
    <lineage>
        <taxon>Eukaryota</taxon>
        <taxon>Fungi</taxon>
        <taxon>Dikarya</taxon>
        <taxon>Ascomycota</taxon>
        <taxon>Pezizomycotina</taxon>
        <taxon>Sordariomycetes</taxon>
        <taxon>Hypocreomycetidae</taxon>
        <taxon>Glomerellales</taxon>
        <taxon>Glomerellaceae</taxon>
        <taxon>Colletotrichum</taxon>
    </lineage>
</organism>
<proteinExistence type="predicted"/>
<feature type="domain" description="DUF6594" evidence="2">
    <location>
        <begin position="14"/>
        <end position="85"/>
    </location>
</feature>
<dbReference type="GeneID" id="34560341"/>
<dbReference type="OrthoDB" id="4837397at2759"/>
<comment type="caution">
    <text evidence="3">The sequence shown here is derived from an EMBL/GenBank/DDBJ whole genome shotgun (WGS) entry which is preliminary data.</text>
</comment>
<evidence type="ECO:0000256" key="1">
    <source>
        <dbReference type="SAM" id="Phobius"/>
    </source>
</evidence>
<evidence type="ECO:0000313" key="4">
    <source>
        <dbReference type="Proteomes" id="UP000176998"/>
    </source>
</evidence>
<dbReference type="STRING" id="1209926.A0A1G4B7Z9"/>
<gene>
    <name evidence="3" type="ORF">CORC01_07193</name>
</gene>
<dbReference type="AlphaFoldDB" id="A0A1G4B7Z9"/>
<dbReference type="EMBL" id="MJBS01000056">
    <property type="protein sequence ID" value="OHE97578.1"/>
    <property type="molecule type" value="Genomic_DNA"/>
</dbReference>